<feature type="chain" id="PRO_5023325660" description="Arginine biosynthesis bifunctional protein ArgJ alpha chain" evidence="11">
    <location>
        <begin position="1"/>
        <end position="194"/>
    </location>
</feature>
<feature type="binding site" evidence="11">
    <location>
        <position position="405"/>
    </location>
    <ligand>
        <name>substrate</name>
    </ligand>
</feature>
<evidence type="ECO:0000256" key="6">
    <source>
        <dbReference type="ARBA" id="ARBA00022605"/>
    </source>
</evidence>
<dbReference type="NCBIfam" id="TIGR00120">
    <property type="entry name" value="ArgJ"/>
    <property type="match status" value="1"/>
</dbReference>
<dbReference type="InterPro" id="IPR042195">
    <property type="entry name" value="ArgJ_beta_C"/>
</dbReference>
<evidence type="ECO:0000313" key="13">
    <source>
        <dbReference type="EMBL" id="SFD25383.1"/>
    </source>
</evidence>
<keyword evidence="6 11" id="KW-0028">Amino-acid biosynthesis</keyword>
<keyword evidence="8 11" id="KW-0068">Autocatalytic cleavage</keyword>
<evidence type="ECO:0000256" key="9">
    <source>
        <dbReference type="ARBA" id="ARBA00023268"/>
    </source>
</evidence>
<dbReference type="EMBL" id="FOMB01000033">
    <property type="protein sequence ID" value="SFD25383.1"/>
    <property type="molecule type" value="Genomic_DNA"/>
</dbReference>
<evidence type="ECO:0000256" key="11">
    <source>
        <dbReference type="HAMAP-Rule" id="MF_01106"/>
    </source>
</evidence>
<dbReference type="STRING" id="728005.SAMN04488059_13315"/>
<dbReference type="Gene3D" id="3.10.20.340">
    <property type="entry name" value="ArgJ beta chain, C-terminal domain"/>
    <property type="match status" value="1"/>
</dbReference>
<evidence type="ECO:0000313" key="14">
    <source>
        <dbReference type="Proteomes" id="UP000033519"/>
    </source>
</evidence>
<evidence type="ECO:0000256" key="8">
    <source>
        <dbReference type="ARBA" id="ARBA00022813"/>
    </source>
</evidence>
<dbReference type="Pfam" id="PF01960">
    <property type="entry name" value="ArgJ"/>
    <property type="match status" value="1"/>
</dbReference>
<dbReference type="OrthoDB" id="9804242at2"/>
<keyword evidence="5 11" id="KW-0055">Arginine biosynthesis</keyword>
<dbReference type="NCBIfam" id="NF003802">
    <property type="entry name" value="PRK05388.1"/>
    <property type="match status" value="1"/>
</dbReference>
<sequence length="410" mass="42784">MAHPVSPLAPKSYPELPVIAGMRFATAEAGIKYKNRTDVLLMAFDEGTTVAGVVTKSKCSSAAVDWCKANLPGGIARGLVVNSGNANAFTGARGQQSVEQTADYAAKALGCQTHEIFLASTGVIGEPLAAEKFAGVLDEAATRLGDTPWIDPAKAIMTTDTFPKLNGAIVELDGVEVKINGIAKGSGMIAPDMATMLSFVVTDMPIAAPVLQALLSQHVQTSFNAITVDSDTSTSDTLLAFATGKAAVEPITSLDDPRAEIFGLALRDVLFDLAIQVVRDGEGATKQVSIHVEGAVSDASAFRIAKSIADSPLVKTAIAGEDANWGRVVMAVGKAGEPADRDKLAIRFGDLLVAKDGERAVVYDEAATSAYMKGEDLELTVSLGLGDGRATVYTCDLTHGYITINGDYRS</sequence>
<dbReference type="SUPFAM" id="SSF56266">
    <property type="entry name" value="DmpA/ArgJ-like"/>
    <property type="match status" value="1"/>
</dbReference>
<evidence type="ECO:0000313" key="12">
    <source>
        <dbReference type="EMBL" id="KKC34307.1"/>
    </source>
</evidence>
<feature type="binding site" evidence="11">
    <location>
        <position position="282"/>
    </location>
    <ligand>
        <name>substrate</name>
    </ligand>
</feature>
<feature type="site" description="Involved in the stabilization of negative charge on the oxyanion by the formation of the oxyanion hole" evidence="11">
    <location>
        <position position="121"/>
    </location>
</feature>
<feature type="binding site" evidence="11">
    <location>
        <position position="158"/>
    </location>
    <ligand>
        <name>substrate</name>
    </ligand>
</feature>
<evidence type="ECO:0000256" key="7">
    <source>
        <dbReference type="ARBA" id="ARBA00022679"/>
    </source>
</evidence>
<dbReference type="Proteomes" id="UP000182258">
    <property type="component" value="Unassembled WGS sequence"/>
</dbReference>
<evidence type="ECO:0000256" key="4">
    <source>
        <dbReference type="ARBA" id="ARBA00022490"/>
    </source>
</evidence>
<feature type="site" description="Cleavage; by autolysis" evidence="11">
    <location>
        <begin position="194"/>
        <end position="195"/>
    </location>
</feature>
<comment type="catalytic activity">
    <reaction evidence="11">
        <text>L-glutamate + acetyl-CoA = N-acetyl-L-glutamate + CoA + H(+)</text>
        <dbReference type="Rhea" id="RHEA:24292"/>
        <dbReference type="ChEBI" id="CHEBI:15378"/>
        <dbReference type="ChEBI" id="CHEBI:29985"/>
        <dbReference type="ChEBI" id="CHEBI:44337"/>
        <dbReference type="ChEBI" id="CHEBI:57287"/>
        <dbReference type="ChEBI" id="CHEBI:57288"/>
        <dbReference type="EC" id="2.3.1.1"/>
    </reaction>
</comment>
<dbReference type="UniPathway" id="UPA00068">
    <property type="reaction ID" value="UER00106"/>
</dbReference>
<dbReference type="GO" id="GO:0005737">
    <property type="term" value="C:cytoplasm"/>
    <property type="evidence" value="ECO:0007669"/>
    <property type="project" value="UniProtKB-SubCell"/>
</dbReference>
<keyword evidence="7 11" id="KW-0808">Transferase</keyword>
<keyword evidence="14" id="KW-1185">Reference proteome</keyword>
<comment type="function">
    <text evidence="11">Catalyzes two activities which are involved in the cyclic version of arginine biosynthesis: the synthesis of N-acetylglutamate from glutamate and acetyl-CoA as the acetyl donor, and of ornithine by transacetylation between N(2)-acetylornithine and glutamate.</text>
</comment>
<protein>
    <recommendedName>
        <fullName evidence="11">Arginine biosynthesis bifunctional protein ArgJ</fullName>
    </recommendedName>
    <domain>
        <recommendedName>
            <fullName evidence="11">Glutamate N-acetyltransferase</fullName>
            <ecNumber evidence="11">2.3.1.35</ecNumber>
        </recommendedName>
        <alternativeName>
            <fullName evidence="11">Ornithine acetyltransferase</fullName>
            <shortName evidence="11">OATase</shortName>
        </alternativeName>
        <alternativeName>
            <fullName evidence="11">Ornithine transacetylase</fullName>
        </alternativeName>
    </domain>
    <domain>
        <recommendedName>
            <fullName evidence="11">Amino-acid acetyltransferase</fullName>
            <ecNumber evidence="11">2.3.1.1</ecNumber>
        </recommendedName>
        <alternativeName>
            <fullName evidence="11">N-acetylglutamate synthase</fullName>
            <shortName evidence="11">AGSase</shortName>
        </alternativeName>
    </domain>
    <component>
        <recommendedName>
            <fullName evidence="11">Arginine biosynthesis bifunctional protein ArgJ alpha chain</fullName>
        </recommendedName>
    </component>
    <component>
        <recommendedName>
            <fullName evidence="11">Arginine biosynthesis bifunctional protein ArgJ beta chain</fullName>
        </recommendedName>
    </component>
</protein>
<dbReference type="GO" id="GO:0004358">
    <property type="term" value="F:L-glutamate N-acetyltransferase activity, acting on acetyl-L-ornithine as donor"/>
    <property type="evidence" value="ECO:0007669"/>
    <property type="project" value="UniProtKB-UniRule"/>
</dbReference>
<evidence type="ECO:0000256" key="3">
    <source>
        <dbReference type="ARBA" id="ARBA00011475"/>
    </source>
</evidence>
<reference evidence="13 15" key="2">
    <citation type="submission" date="2016-10" db="EMBL/GenBank/DDBJ databases">
        <authorList>
            <person name="de Groot N.N."/>
        </authorList>
    </citation>
    <scope>NUCLEOTIDE SEQUENCE [LARGE SCALE GENOMIC DNA]</scope>
    <source>
        <strain evidence="13 15">CGMCC 1.10210</strain>
    </source>
</reference>
<name>A0A0F5Q051_9HYPH</name>
<feature type="binding site" evidence="11">
    <location>
        <position position="195"/>
    </location>
    <ligand>
        <name>substrate</name>
    </ligand>
</feature>
<comment type="catalytic activity">
    <reaction evidence="11">
        <text>N(2)-acetyl-L-ornithine + L-glutamate = N-acetyl-L-glutamate + L-ornithine</text>
        <dbReference type="Rhea" id="RHEA:15349"/>
        <dbReference type="ChEBI" id="CHEBI:29985"/>
        <dbReference type="ChEBI" id="CHEBI:44337"/>
        <dbReference type="ChEBI" id="CHEBI:46911"/>
        <dbReference type="ChEBI" id="CHEBI:57805"/>
        <dbReference type="EC" id="2.3.1.35"/>
    </reaction>
</comment>
<dbReference type="RefSeq" id="WP_046169662.1">
    <property type="nucleotide sequence ID" value="NZ_FOMB01000033.1"/>
</dbReference>
<dbReference type="GO" id="GO:0006592">
    <property type="term" value="P:ornithine biosynthetic process"/>
    <property type="evidence" value="ECO:0007669"/>
    <property type="project" value="TreeGrafter"/>
</dbReference>
<accession>A0A0F5Q051</accession>
<organism evidence="13 15">
    <name type="scientific">Devosia psychrophila</name>
    <dbReference type="NCBI Taxonomy" id="728005"/>
    <lineage>
        <taxon>Bacteria</taxon>
        <taxon>Pseudomonadati</taxon>
        <taxon>Pseudomonadota</taxon>
        <taxon>Alphaproteobacteria</taxon>
        <taxon>Hyphomicrobiales</taxon>
        <taxon>Devosiaceae</taxon>
        <taxon>Devosia</taxon>
    </lineage>
</organism>
<dbReference type="EC" id="2.3.1.35" evidence="11"/>
<dbReference type="GO" id="GO:0004042">
    <property type="term" value="F:L-glutamate N-acetyltransferase activity"/>
    <property type="evidence" value="ECO:0007669"/>
    <property type="project" value="UniProtKB-UniRule"/>
</dbReference>
<feature type="chain" id="PRO_5023325659" description="Arginine biosynthesis bifunctional protein ArgJ beta chain" evidence="11">
    <location>
        <begin position="195"/>
        <end position="410"/>
    </location>
</feature>
<feature type="active site" description="Nucleophile" evidence="11">
    <location>
        <position position="195"/>
    </location>
</feature>
<reference evidence="12 14" key="1">
    <citation type="submission" date="2015-03" db="EMBL/GenBank/DDBJ databases">
        <authorList>
            <person name="Lepp D."/>
            <person name="Hassan Y.I."/>
            <person name="Li X.-Z."/>
            <person name="Zhou T."/>
        </authorList>
    </citation>
    <scope>NUCLEOTIDE SEQUENCE [LARGE SCALE GENOMIC DNA]</scope>
    <source>
        <strain evidence="12 14">Cr7-05</strain>
    </source>
</reference>
<dbReference type="Gene3D" id="3.60.70.12">
    <property type="entry name" value="L-amino peptidase D-ALA esterase/amidase"/>
    <property type="match status" value="1"/>
</dbReference>
<dbReference type="AlphaFoldDB" id="A0A0F5Q051"/>
<keyword evidence="9 11" id="KW-0511">Multifunctional enzyme</keyword>
<dbReference type="PANTHER" id="PTHR23100">
    <property type="entry name" value="ARGININE BIOSYNTHESIS BIFUNCTIONAL PROTEIN ARGJ"/>
    <property type="match status" value="1"/>
</dbReference>
<dbReference type="FunFam" id="3.60.70.12:FF:000001">
    <property type="entry name" value="Arginine biosynthesis bifunctional protein ArgJ, chloroplastic"/>
    <property type="match status" value="1"/>
</dbReference>
<keyword evidence="4 11" id="KW-0963">Cytoplasm</keyword>
<evidence type="ECO:0000256" key="1">
    <source>
        <dbReference type="ARBA" id="ARBA00004496"/>
    </source>
</evidence>
<dbReference type="PATRIC" id="fig|728005.3.peg.3123"/>
<gene>
    <name evidence="11" type="primary">argJ</name>
    <name evidence="13" type="ORF">SAMN04488059_13315</name>
    <name evidence="12" type="ORF">WH91_03670</name>
</gene>
<evidence type="ECO:0000256" key="2">
    <source>
        <dbReference type="ARBA" id="ARBA00006774"/>
    </source>
</evidence>
<dbReference type="GO" id="GO:0006526">
    <property type="term" value="P:L-arginine biosynthetic process"/>
    <property type="evidence" value="ECO:0007669"/>
    <property type="project" value="UniProtKB-UniRule"/>
</dbReference>
<dbReference type="Proteomes" id="UP000033519">
    <property type="component" value="Unassembled WGS sequence"/>
</dbReference>
<dbReference type="InterPro" id="IPR016117">
    <property type="entry name" value="ArgJ-like_dom_sf"/>
</dbReference>
<comment type="subunit">
    <text evidence="3 11">Heterotetramer of two alpha and two beta chains.</text>
</comment>
<evidence type="ECO:0000313" key="15">
    <source>
        <dbReference type="Proteomes" id="UP000182258"/>
    </source>
</evidence>
<evidence type="ECO:0000256" key="10">
    <source>
        <dbReference type="ARBA" id="ARBA00023315"/>
    </source>
</evidence>
<dbReference type="InterPro" id="IPR002813">
    <property type="entry name" value="Arg_biosynth_ArgJ"/>
</dbReference>
<comment type="subcellular location">
    <subcellularLocation>
        <location evidence="1 11">Cytoplasm</location>
    </subcellularLocation>
</comment>
<dbReference type="EMBL" id="LAPV01000040">
    <property type="protein sequence ID" value="KKC34307.1"/>
    <property type="molecule type" value="Genomic_DNA"/>
</dbReference>
<dbReference type="HAMAP" id="MF_01106">
    <property type="entry name" value="ArgJ"/>
    <property type="match status" value="1"/>
</dbReference>
<evidence type="ECO:0000256" key="5">
    <source>
        <dbReference type="ARBA" id="ARBA00022571"/>
    </source>
</evidence>
<comment type="similarity">
    <text evidence="2 11">Belongs to the ArgJ family.</text>
</comment>
<feature type="binding site" evidence="11">
    <location>
        <position position="410"/>
    </location>
    <ligand>
        <name>substrate</name>
    </ligand>
</feature>
<comment type="pathway">
    <text evidence="11">Amino-acid biosynthesis; L-arginine biosynthesis; L-ornithine and N-acetyl-L-glutamate from L-glutamate and N(2)-acetyl-L-ornithine (cyclic): step 1/1.</text>
</comment>
<feature type="binding site" evidence="11">
    <location>
        <position position="184"/>
    </location>
    <ligand>
        <name>substrate</name>
    </ligand>
</feature>
<dbReference type="CDD" id="cd02152">
    <property type="entry name" value="OAT"/>
    <property type="match status" value="1"/>
</dbReference>
<comment type="pathway">
    <text evidence="11">Amino-acid biosynthesis; L-arginine biosynthesis; N(2)-acetyl-L-ornithine from L-glutamate: step 1/4.</text>
</comment>
<dbReference type="FunFam" id="3.10.20.340:FF:000003">
    <property type="entry name" value="Arginine biosynthesis bifunctional protein ArgJ"/>
    <property type="match status" value="1"/>
</dbReference>
<proteinExistence type="inferred from homology"/>
<feature type="site" description="Involved in the stabilization of negative charge on the oxyanion by the formation of the oxyanion hole" evidence="11">
    <location>
        <position position="122"/>
    </location>
</feature>
<keyword evidence="10 11" id="KW-0012">Acyltransferase</keyword>
<dbReference type="EC" id="2.3.1.1" evidence="11"/>
<dbReference type="PANTHER" id="PTHR23100:SF0">
    <property type="entry name" value="ARGININE BIOSYNTHESIS BIFUNCTIONAL PROTEIN ARGJ, MITOCHONDRIAL"/>
    <property type="match status" value="1"/>
</dbReference>